<dbReference type="Gene3D" id="6.10.140.1330">
    <property type="match status" value="1"/>
</dbReference>
<feature type="signal peptide" evidence="12">
    <location>
        <begin position="1"/>
        <end position="15"/>
    </location>
</feature>
<keyword evidence="3 9" id="KW-0812">Transmembrane</keyword>
<feature type="transmembrane region" description="Helical" evidence="11">
    <location>
        <begin position="434"/>
        <end position="458"/>
    </location>
</feature>
<reference evidence="14" key="1">
    <citation type="submission" date="2015-10" db="EMBL/GenBank/DDBJ databases">
        <title>EvidentialGene: Evidence-directed Construction of Complete mRNA Transcriptomes without Genomes.</title>
        <authorList>
            <person name="Gilbert D.G."/>
        </authorList>
    </citation>
    <scope>NUCLEOTIDE SEQUENCE</scope>
</reference>
<evidence type="ECO:0000313" key="14">
    <source>
        <dbReference type="EMBL" id="JAN29603.1"/>
    </source>
</evidence>
<dbReference type="PANTHER" id="PTHR10110">
    <property type="entry name" value="SODIUM/HYDROGEN EXCHANGER"/>
    <property type="match status" value="1"/>
</dbReference>
<organism evidence="14">
    <name type="scientific">Daphnia magna</name>
    <dbReference type="NCBI Taxonomy" id="35525"/>
    <lineage>
        <taxon>Eukaryota</taxon>
        <taxon>Metazoa</taxon>
        <taxon>Ecdysozoa</taxon>
        <taxon>Arthropoda</taxon>
        <taxon>Crustacea</taxon>
        <taxon>Branchiopoda</taxon>
        <taxon>Diplostraca</taxon>
        <taxon>Cladocera</taxon>
        <taxon>Anomopoda</taxon>
        <taxon>Daphniidae</taxon>
        <taxon>Daphnia</taxon>
    </lineage>
</organism>
<dbReference type="GO" id="GO:0098719">
    <property type="term" value="P:sodium ion import across plasma membrane"/>
    <property type="evidence" value="ECO:0007669"/>
    <property type="project" value="TreeGrafter"/>
</dbReference>
<evidence type="ECO:0000259" key="13">
    <source>
        <dbReference type="Pfam" id="PF00999"/>
    </source>
</evidence>
<keyword evidence="9" id="KW-0050">Antiport</keyword>
<feature type="transmembrane region" description="Helical" evidence="11">
    <location>
        <begin position="400"/>
        <end position="422"/>
    </location>
</feature>
<name>A0A0P5KUC5_9CRUS</name>
<feature type="transmembrane region" description="Helical" evidence="11">
    <location>
        <begin position="499"/>
        <end position="522"/>
    </location>
</feature>
<evidence type="ECO:0000256" key="5">
    <source>
        <dbReference type="ARBA" id="ARBA00023053"/>
    </source>
</evidence>
<accession>A0A0P5KUC5</accession>
<protein>
    <recommendedName>
        <fullName evidence="9">Sodium/hydrogen exchanger</fullName>
    </recommendedName>
</protein>
<keyword evidence="2 9" id="KW-0813">Transport</keyword>
<dbReference type="PANTHER" id="PTHR10110:SF126">
    <property type="entry name" value="NA(+)_H(+) EXCHANGER PROTEIN 7"/>
    <property type="match status" value="1"/>
</dbReference>
<keyword evidence="5" id="KW-0915">Sodium</keyword>
<evidence type="ECO:0000256" key="10">
    <source>
        <dbReference type="SAM" id="MobiDB-lite"/>
    </source>
</evidence>
<feature type="transmembrane region" description="Helical" evidence="11">
    <location>
        <begin position="158"/>
        <end position="180"/>
    </location>
</feature>
<dbReference type="AlphaFoldDB" id="A0A0P5KUC5"/>
<feature type="transmembrane region" description="Helical" evidence="11">
    <location>
        <begin position="310"/>
        <end position="338"/>
    </location>
</feature>
<evidence type="ECO:0000256" key="1">
    <source>
        <dbReference type="ARBA" id="ARBA00004141"/>
    </source>
</evidence>
<evidence type="ECO:0000256" key="3">
    <source>
        <dbReference type="ARBA" id="ARBA00022692"/>
    </source>
</evidence>
<dbReference type="EMBL" id="GDIQ01065134">
    <property type="protein sequence ID" value="JAN29603.1"/>
    <property type="molecule type" value="Transcribed_RNA"/>
</dbReference>
<keyword evidence="4 11" id="KW-1133">Transmembrane helix</keyword>
<keyword evidence="6 9" id="KW-0406">Ion transport</keyword>
<feature type="chain" id="PRO_5011862355" description="Sodium/hydrogen exchanger" evidence="12">
    <location>
        <begin position="16"/>
        <end position="903"/>
    </location>
</feature>
<feature type="transmembrane region" description="Helical" evidence="11">
    <location>
        <begin position="118"/>
        <end position="138"/>
    </location>
</feature>
<sequence>MSKLFLLFLLGATLAAPGETAVNQSYDHANYNTRQMLVGSMLKDKAGNINLSAEIKNHPTTHAERSHGEGEKHHGIHVADCRWDEIGIYITFTTFIIVAGLAKVAFHHAHFISSRIPESCLLILLGTAVGGILYVAGFQGSGQQASLTNEESFMFPTFTPKLFFFILLPPIILEASYSLYDRAFADNTGTVLFYAVIGTIFNTFVIGLSLIGLVTVGWIGAVHISEGINTTSLADPLYTLQPTDCLVFSALISAVDPVAVLAIFQEIGINKDLYFLVFGESLLNDAVTVVLYSMMVAFAQMEGHVGGEQYVLGFVSFFTISLGGFGIGIVCGLLTALITRTTSEVRVVEPLAVLGMAYFAYMCAELFHFSGIISCIGCGLVQAHYAFPNISRKSHTTVKYFIKMLSSTSDCIIFLFLGMVLVNDVHEWHTGFVLWTLFLCLVVRFLGVFVLTSIANRFRLKPVNLREQFIMAYGGLRGAVSFSLVEMLLPSVILPRQMFVTTTLVVVLFTVFIQGGTIKLFVHLLDIKKDSQSVKYLINEMNETLFDHLSAGFEGICGQRGNNFLRGKIEHIDEGYLRPIFTRRSEKDPLQLLFEKLTLSEHEANMYNIGVKTSDFATPELAEINDSLMISELMKESTASLSSAGSVRMSPLLQRASPYLGHVKQQERTSLKRLVDAVGVLRQKSAPPENLQTPHVPKSTTRRSASLDPEITAHVFRKALRTNSSNQSRRFFERRNLIKDDDLPDPSKWMAVRRRLSKPSDSLLPGDRFAQTVLSVMNSQLPKPKGRFAQTVGSVMNSQQSKPGTSISPLATFNVSSSNFDNGTNGQQQLDTCFTENECSSTLESNKQSGLENPTGLTAPLEVTVERGRERSGSSTHAQDSENEEPGAPLITAKASVKGDTEI</sequence>
<feature type="region of interest" description="Disordered" evidence="10">
    <location>
        <begin position="685"/>
        <end position="706"/>
    </location>
</feature>
<evidence type="ECO:0000256" key="8">
    <source>
        <dbReference type="ARBA" id="ARBA00023201"/>
    </source>
</evidence>
<feature type="compositionally biased region" description="Polar residues" evidence="10">
    <location>
        <begin position="690"/>
        <end position="704"/>
    </location>
</feature>
<evidence type="ECO:0000256" key="4">
    <source>
        <dbReference type="ARBA" id="ARBA00022989"/>
    </source>
</evidence>
<feature type="transmembrane region" description="Helical" evidence="11">
    <location>
        <begin position="86"/>
        <end position="106"/>
    </location>
</feature>
<dbReference type="GO" id="GO:0051453">
    <property type="term" value="P:regulation of intracellular pH"/>
    <property type="evidence" value="ECO:0007669"/>
    <property type="project" value="TreeGrafter"/>
</dbReference>
<evidence type="ECO:0000256" key="9">
    <source>
        <dbReference type="RuleBase" id="RU003722"/>
    </source>
</evidence>
<feature type="transmembrane region" description="Helical" evidence="11">
    <location>
        <begin position="273"/>
        <end position="298"/>
    </location>
</feature>
<evidence type="ECO:0000256" key="6">
    <source>
        <dbReference type="ARBA" id="ARBA00023065"/>
    </source>
</evidence>
<feature type="transmembrane region" description="Helical" evidence="11">
    <location>
        <begin position="367"/>
        <end position="388"/>
    </location>
</feature>
<dbReference type="Pfam" id="PF00999">
    <property type="entry name" value="Na_H_Exchanger"/>
    <property type="match status" value="1"/>
</dbReference>
<feature type="transmembrane region" description="Helical" evidence="11">
    <location>
        <begin position="345"/>
        <end position="361"/>
    </location>
</feature>
<feature type="transmembrane region" description="Helical" evidence="11">
    <location>
        <begin position="246"/>
        <end position="264"/>
    </location>
</feature>
<dbReference type="GO" id="GO:0005886">
    <property type="term" value="C:plasma membrane"/>
    <property type="evidence" value="ECO:0007669"/>
    <property type="project" value="TreeGrafter"/>
</dbReference>
<dbReference type="PRINTS" id="PR01084">
    <property type="entry name" value="NAHEXCHNGR"/>
</dbReference>
<dbReference type="GO" id="GO:0015385">
    <property type="term" value="F:sodium:proton antiporter activity"/>
    <property type="evidence" value="ECO:0007669"/>
    <property type="project" value="InterPro"/>
</dbReference>
<dbReference type="InterPro" id="IPR018422">
    <property type="entry name" value="Cation/H_exchanger_CPA1"/>
</dbReference>
<evidence type="ECO:0000256" key="11">
    <source>
        <dbReference type="SAM" id="Phobius"/>
    </source>
</evidence>
<dbReference type="InterPro" id="IPR006153">
    <property type="entry name" value="Cation/H_exchanger_TM"/>
</dbReference>
<keyword evidence="8 9" id="KW-0739">Sodium transport</keyword>
<keyword evidence="7 11" id="KW-0472">Membrane</keyword>
<dbReference type="GO" id="GO:0015386">
    <property type="term" value="F:potassium:proton antiporter activity"/>
    <property type="evidence" value="ECO:0007669"/>
    <property type="project" value="TreeGrafter"/>
</dbReference>
<evidence type="ECO:0000256" key="7">
    <source>
        <dbReference type="ARBA" id="ARBA00023136"/>
    </source>
</evidence>
<evidence type="ECO:0000256" key="12">
    <source>
        <dbReference type="SAM" id="SignalP"/>
    </source>
</evidence>
<feature type="domain" description="Cation/H+ exchanger transmembrane" evidence="13">
    <location>
        <begin position="103"/>
        <end position="522"/>
    </location>
</feature>
<proteinExistence type="inferred from homology"/>
<keyword evidence="12" id="KW-0732">Signal</keyword>
<comment type="subcellular location">
    <subcellularLocation>
        <location evidence="1">Membrane</location>
        <topology evidence="1">Multi-pass membrane protein</topology>
    </subcellularLocation>
</comment>
<dbReference type="InterPro" id="IPR004709">
    <property type="entry name" value="NaH_exchanger"/>
</dbReference>
<feature type="region of interest" description="Disordered" evidence="10">
    <location>
        <begin position="844"/>
        <end position="903"/>
    </location>
</feature>
<evidence type="ECO:0000256" key="2">
    <source>
        <dbReference type="ARBA" id="ARBA00022448"/>
    </source>
</evidence>
<dbReference type="OrthoDB" id="196264at2759"/>
<feature type="compositionally biased region" description="Polar residues" evidence="10">
    <location>
        <begin position="844"/>
        <end position="856"/>
    </location>
</feature>
<comment type="similarity">
    <text evidence="9">Belongs to the monovalent cation:proton antiporter 1 (CPA1) transporter (TC 2.A.36) family.</text>
</comment>
<feature type="transmembrane region" description="Helical" evidence="11">
    <location>
        <begin position="192"/>
        <end position="219"/>
    </location>
</feature>
<dbReference type="NCBIfam" id="TIGR00840">
    <property type="entry name" value="b_cpa1"/>
    <property type="match status" value="1"/>
</dbReference>